<proteinExistence type="predicted"/>
<dbReference type="PANTHER" id="PTHR13367:SF33">
    <property type="entry name" value="P-LOOP CONTAINING NUCLEOSIDE TRIPHOSPHATE HYDROLASE PROTEIN"/>
    <property type="match status" value="1"/>
</dbReference>
<evidence type="ECO:0000313" key="14">
    <source>
        <dbReference type="Proteomes" id="UP000663828"/>
    </source>
</evidence>
<evidence type="ECO:0000256" key="4">
    <source>
        <dbReference type="ARBA" id="ARBA00022786"/>
    </source>
</evidence>
<dbReference type="InterPro" id="IPR022099">
    <property type="entry name" value="DUF3638"/>
</dbReference>
<evidence type="ECO:0000259" key="10">
    <source>
        <dbReference type="Pfam" id="PF12359"/>
    </source>
</evidence>
<dbReference type="GO" id="GO:0004843">
    <property type="term" value="F:cysteine-type deubiquitinase activity"/>
    <property type="evidence" value="ECO:0007669"/>
    <property type="project" value="UniProtKB-EC"/>
</dbReference>
<dbReference type="Pfam" id="PF20255">
    <property type="entry name" value="DUF6606"/>
    <property type="match status" value="1"/>
</dbReference>
<feature type="region of interest" description="Disordered" evidence="8">
    <location>
        <begin position="2930"/>
        <end position="2950"/>
    </location>
</feature>
<keyword evidence="5" id="KW-0378">Hydrolase</keyword>
<comment type="caution">
    <text evidence="12">The sequence shown here is derived from an EMBL/GenBank/DDBJ whole genome shotgun (WGS) entry which is preliminary data.</text>
</comment>
<comment type="catalytic activity">
    <reaction evidence="1">
        <text>Thiol-dependent hydrolysis of ester, thioester, amide, peptide and isopeptide bonds formed by the C-terminal Gly of ubiquitin (a 76-residue protein attached to proteins as an intracellular targeting signal).</text>
        <dbReference type="EC" id="3.4.19.12"/>
    </reaction>
</comment>
<evidence type="ECO:0000313" key="13">
    <source>
        <dbReference type="EMBL" id="CAF1293304.1"/>
    </source>
</evidence>
<feature type="domain" description="DUF3645" evidence="10">
    <location>
        <begin position="2440"/>
        <end position="2472"/>
    </location>
</feature>
<feature type="domain" description="DUF3638" evidence="9">
    <location>
        <begin position="2098"/>
        <end position="2327"/>
    </location>
</feature>
<dbReference type="PANTHER" id="PTHR13367">
    <property type="entry name" value="UBIQUITIN THIOESTERASE"/>
    <property type="match status" value="1"/>
</dbReference>
<dbReference type="InterPro" id="IPR027417">
    <property type="entry name" value="P-loop_NTPase"/>
</dbReference>
<feature type="domain" description="DUF6606" evidence="11">
    <location>
        <begin position="61"/>
        <end position="332"/>
    </location>
</feature>
<dbReference type="EMBL" id="CAJNOJ010000123">
    <property type="protein sequence ID" value="CAF1157194.1"/>
    <property type="molecule type" value="Genomic_DNA"/>
</dbReference>
<accession>A0A814T6C0</accession>
<sequence>MPRFGRSHYRIQKPWKQYRPRLTFLPAVASNASLTVTSFIKQFHNDNKSSVPKSTTKDDSIVHHLFLPCQLPNSADSDYLIGNEHKNEYKLLESFNEFIESLKGKFHHTVFTDLIRYLRRWAFLQDPNKLSNVNLQETIEQLVPGDILPLYLHYQNAAILIEIENHSGVEHTLISAWQVQLSTKNITSSLLPHFSCFPVPVYELPDRSELQSKAHCELLIDLMQNPLEHNQTHRVSGLFDETRDITVSHYVTDWWINHFSDVKNGHRSNSLISFNKKHRDQIRWRDALLPFRRSGLWMTMKTVLQTILIKRLGKLGTIVYKFLITYFLTSIIHKRQTSMTSSKLDVDLLMHCSRKIVRRLNKIDHLRFTIENKDIFVWVNAVIEEITLRLGEIIPNSTWQFSIEKSRYTRGRLSTMMVDVDRLQTYQHSCQQLKSYLSASTQHFLQQQSSINYAQNTSMLNDLQINDELPSPAILTYSSTDTDDAGLILIEIWIETRLQQWTQRLLLAENDKTHFKKLLELFEAYQTKALKHYSNDQQQADGFGYSRYILTSLTILRCMHEKLCSDQRFQRLSFHVIEIPHLIELFEYLILPTQEDMIRARQLYDYFLKFTQKPYPELLNDIERSDAFGVHYASQSEEMKQTLREIQAEAERDKLAKRQEFIAAKQRYNSLQEAAKSLECECEFVEEFFRGRRRRYKRKCRRCKLIEEANSIRVEYYECPIPENEKSALAVVFELQMPIEFRCYREILWQFVSRLNSNASSHGMHEWLNSRPHSSKLSKFLTDRSNWKVKLVSSCKSFSETHYSRQFSSWTSVDEFLQPNHLQVRINHTESTTFENECRILTAQLEDPNYKLLQFTIDNTCPLKQNKVITESVRCPLALRSTEFIEFGSFRLGHRLQWWHLLSALELDSLSFDEESVLLLITHSITQYGPVTDDTSHFSYPWCPESHLALLDDDFLDELLLRLDRRLDDCRSNWQNELTFLLTTIIIMRILTICNETKHKRLIELALKCRKIGQSSIGKISKIFQTTTSINIGEMQKLRDKIVIIASACLFTFSLYPKFRSLSDSSVVSLLTATTAIHDNNALNKNPTRMSIFMRNLMRWKNYNLLKLGSTILARYLHESSYQSLHQFAVIHWGLIKTMQISNGQWQKRMSKTFDGWYDGQYQSIKISIDCLQGKFLVNGMSIGFLPGEITSSDLFRRTFGEHVFEVQPGASPNTYVTRHAYHDNQIYYEFRSNRSFCNNITIRATYRTGEVFQLIPKTYFQSEFATKFVENYSHWINQTTNVIQFRPIHFQDAQFLTHISYVLDLNNGFLIRENMKKIQILINHTSSVFQNLFKLYFRRLDTEEYIYMFRDDAYPILRTKQMPLNCHVHIHLPRLGLAFEYDAARKKILSREYSGMYIAENQCFETLTGLKAGLLLSPTLSGATNRKLLVPFGQVQAKKTLSSDHQFVFIDRDAKMSFAHQYFVFILNDRLRILQSSDSPTGWLYLALLHALTSHTLPDVYTGMTGMERAFQLLYSAGCWTDQPFDSLSLNIAHQIAKISPKVQYYPSHLKCMKTIQWNEQSIPYSLQHFGYYLIIKKLIVASEQLSFMYSSSESVASALPSNNIELLEKIYMDYRDSYNPTARLSDEMEKEIIVEPKLFSYEPTPAFDSDTTDNSIYRLSEDLYKSGDLNLDDPSTIHCFPLREWIKRNGDFKTIFVGLLKLLERAKMPTNNNRSDEIGRLDILFNFLHYISKKCSIRPFYLNMFRTLLRDNSIILVLPIFPPFGSYRKIEQIQVHRDSITLYSVTDEEKRAKIFAEVEESFRQNLPYTDQLKLLDNEYSKNRINELFALWRLNKQLQDFIKHIEQIMDSIKYTSIVRIRIGQLQITREIDDKHHQIQVRSANLPVDPLLLLGAHRKYCCHSSDNPLCLKQSTRIFEDKKPFPEQIFSSTSSDENHLSDITKFFKQQLRTSWQKFQSEERFQCEHLSISEMERFLCSTRQESAQLWKELIRLIRTNNELLFDTGLALRMTPSVLVSLLHEIWLNEDEHKHDKPSNSAKKQKVQQSEREAFLTPERCILLGGILVNWTVEQRLQRIIHCANQKQKEDFEKEALNIPHVNWIPSEHVPWLILELEMNITIRDIQVKVARHMMDPNRLDGEDNQVRNIVMQMNMGEGKTSVIIPMLALSLCSSTSSLVRIIVLKSLLTMNYQSLRSKLGGLLNRRVFPFTCRRDMKFGQTQVEQLDRRLRQGMSRRDIVLTAPEYILSFDLLTIDKCRRQEFTVGEEMLRVQQWTKRCVRDVLDESDEILHVKYQLIYTIGQQKPVSGGAQRWKTIQLALELVKKNAELIAQDYPKDVLYEKSLRSSHFSSFRLLSREPFRNLAERVVNDWLNEQSYRQEERQLLSSVILESTTSTECLQGRFSQEILQRILILRGLLSSEVLFQALTKRYRVNFGVNHDRKFNRLMAVPFRAKDVAAENTEFGHPDIAIVLTQLYYYYDGLTNDQLSKCFKRLSDVEKHPEEIYHEWILYENGDCLDPSIKTWEGINLKDDQQRTLHLFPTFRKNMLVINYFLNHFVFPQEAKQYPEKLVSSSWDLSTDRRAKILTGFSGTNDTQLLLPIHIRQHDLPELMKTDAVVLNNLLRQENEFYQSLPISIKVKDILEKICSDQQRIQVVLDVGALFINGSNRQIAIQWLGKSNRAEIDYAVYFQSDSLYVCDRQNQHHPFANSPASERLERCVFYLDEVHTRGTDFKFPKGFRAVVTLGNGSTKDRFVQACMRMRKLGHGHSLSFYSSHEVDQRIRLLKKTTDENESITLIDVLRWVYENIQQAVWNGLHHWAAQSLSYQRKLAAFRNIQWVDEQKYFSPLIMHQFPLDCIEQEVLELHQMYGMSKSMQKIADIHRSRSHQVSFQLSPEINTLVLSRLNLYGGSRTFLAHTCDEEQEREFEREIEQEVEEERQQERPTPPVPHRPILHEEIKKLADQQNPMMNLAQLSSVFCSLPQAFLATTFASHSQPSAWKQHLWISKEFQSVIKTRGESLDAFLRHPRWIVVYRQKHIIFLSPYEANCLIDLLQHSYQQCGIASQPTTTLRLFLPRLKRNQSILINTSTLSVPSSSFSVPKDWLAPLFVFNGTLYFSDVEEQRDYCHFLGICPNPRLEKDEQNAFEKGWIDNDGFIQNSEHRRHLQMNQCHFTYNPLNLVRKILENRLKCHIPVRSHVGSLILNAKKVLV</sequence>
<reference evidence="12" key="1">
    <citation type="submission" date="2021-02" db="EMBL/GenBank/DDBJ databases">
        <authorList>
            <person name="Nowell W R."/>
        </authorList>
    </citation>
    <scope>NUCLEOTIDE SEQUENCE</scope>
</reference>
<name>A0A814T6C0_ADIRI</name>
<dbReference type="SUPFAM" id="SSF52540">
    <property type="entry name" value="P-loop containing nucleoside triphosphate hydrolases"/>
    <property type="match status" value="1"/>
</dbReference>
<evidence type="ECO:0000256" key="5">
    <source>
        <dbReference type="ARBA" id="ARBA00022801"/>
    </source>
</evidence>
<dbReference type="Proteomes" id="UP000663828">
    <property type="component" value="Unassembled WGS sequence"/>
</dbReference>
<dbReference type="Pfam" id="PF12359">
    <property type="entry name" value="DUF3645"/>
    <property type="match status" value="1"/>
</dbReference>
<evidence type="ECO:0000259" key="9">
    <source>
        <dbReference type="Pfam" id="PF12340"/>
    </source>
</evidence>
<keyword evidence="14" id="KW-1185">Reference proteome</keyword>
<dbReference type="InterPro" id="IPR051346">
    <property type="entry name" value="OTU_Deubiquitinase"/>
</dbReference>
<keyword evidence="7" id="KW-0175">Coiled coil</keyword>
<evidence type="ECO:0000256" key="8">
    <source>
        <dbReference type="SAM" id="MobiDB-lite"/>
    </source>
</evidence>
<evidence type="ECO:0000259" key="11">
    <source>
        <dbReference type="Pfam" id="PF20255"/>
    </source>
</evidence>
<feature type="coiled-coil region" evidence="7">
    <location>
        <begin position="632"/>
        <end position="681"/>
    </location>
</feature>
<dbReference type="EMBL" id="CAJNOR010002430">
    <property type="protein sequence ID" value="CAF1293304.1"/>
    <property type="molecule type" value="Genomic_DNA"/>
</dbReference>
<evidence type="ECO:0000256" key="1">
    <source>
        <dbReference type="ARBA" id="ARBA00000707"/>
    </source>
</evidence>
<keyword evidence="3" id="KW-0645">Protease</keyword>
<dbReference type="InterPro" id="IPR046541">
    <property type="entry name" value="DUF6606"/>
</dbReference>
<evidence type="ECO:0000256" key="7">
    <source>
        <dbReference type="SAM" id="Coils"/>
    </source>
</evidence>
<evidence type="ECO:0000256" key="3">
    <source>
        <dbReference type="ARBA" id="ARBA00022670"/>
    </source>
</evidence>
<dbReference type="InterPro" id="IPR022105">
    <property type="entry name" value="DUF3645"/>
</dbReference>
<protein>
    <recommendedName>
        <fullName evidence="2">ubiquitinyl hydrolase 1</fullName>
        <ecNumber evidence="2">3.4.19.12</ecNumber>
    </recommendedName>
</protein>
<feature type="compositionally biased region" description="Basic and acidic residues" evidence="8">
    <location>
        <begin position="2930"/>
        <end position="2941"/>
    </location>
</feature>
<organism evidence="12 15">
    <name type="scientific">Adineta ricciae</name>
    <name type="common">Rotifer</name>
    <dbReference type="NCBI Taxonomy" id="249248"/>
    <lineage>
        <taxon>Eukaryota</taxon>
        <taxon>Metazoa</taxon>
        <taxon>Spiralia</taxon>
        <taxon>Gnathifera</taxon>
        <taxon>Rotifera</taxon>
        <taxon>Eurotatoria</taxon>
        <taxon>Bdelloidea</taxon>
        <taxon>Adinetida</taxon>
        <taxon>Adinetidae</taxon>
        <taxon>Adineta</taxon>
    </lineage>
</organism>
<dbReference type="Pfam" id="PF12340">
    <property type="entry name" value="DUF3638"/>
    <property type="match status" value="1"/>
</dbReference>
<evidence type="ECO:0000313" key="15">
    <source>
        <dbReference type="Proteomes" id="UP000663852"/>
    </source>
</evidence>
<keyword evidence="4" id="KW-0833">Ubl conjugation pathway</keyword>
<dbReference type="GO" id="GO:0006508">
    <property type="term" value="P:proteolysis"/>
    <property type="evidence" value="ECO:0007669"/>
    <property type="project" value="UniProtKB-KW"/>
</dbReference>
<dbReference type="OrthoDB" id="9991011at2759"/>
<evidence type="ECO:0000256" key="6">
    <source>
        <dbReference type="ARBA" id="ARBA00022807"/>
    </source>
</evidence>
<dbReference type="EC" id="3.4.19.12" evidence="2"/>
<dbReference type="Proteomes" id="UP000663852">
    <property type="component" value="Unassembled WGS sequence"/>
</dbReference>
<keyword evidence="6" id="KW-0788">Thiol protease</keyword>
<gene>
    <name evidence="12" type="ORF">EDS130_LOCUS22937</name>
    <name evidence="13" type="ORF">XAT740_LOCUS28457</name>
</gene>
<evidence type="ECO:0000313" key="12">
    <source>
        <dbReference type="EMBL" id="CAF1157194.1"/>
    </source>
</evidence>
<evidence type="ECO:0000256" key="2">
    <source>
        <dbReference type="ARBA" id="ARBA00012759"/>
    </source>
</evidence>